<sequence length="183" mass="21390">MKKSNLEMKKFTPVYNGIDLELAVGIVFGPEVQPELIPGAILGIGKFPSWNLHGENGKLKKFYALRVKENSNSGGIELYAPFQKEEYAELILRRLSRQSKFLFGRRRERRPFSFSEDKNHLSLRIYRNSRAPEGWCFKPLFIRAENENYVYLIKLSADWLMEDRVRIVFLNTDKPPAFIMKDV</sequence>
<protein>
    <submittedName>
        <fullName evidence="1">Uncharacterized protein</fullName>
    </submittedName>
</protein>
<gene>
    <name evidence="1" type="ORF">COS49_00075</name>
</gene>
<evidence type="ECO:0000313" key="2">
    <source>
        <dbReference type="Proteomes" id="UP000229894"/>
    </source>
</evidence>
<dbReference type="Proteomes" id="UP000229894">
    <property type="component" value="Unassembled WGS sequence"/>
</dbReference>
<dbReference type="EMBL" id="PEUX01000001">
    <property type="protein sequence ID" value="PIV10522.1"/>
    <property type="molecule type" value="Genomic_DNA"/>
</dbReference>
<proteinExistence type="predicted"/>
<comment type="caution">
    <text evidence="1">The sequence shown here is derived from an EMBL/GenBank/DDBJ whole genome shotgun (WGS) entry which is preliminary data.</text>
</comment>
<dbReference type="AlphaFoldDB" id="A0A2M7BVB5"/>
<organism evidence="1 2">
    <name type="scientific">Candidatus Portnoybacteria bacterium CG03_land_8_20_14_0_80_41_10</name>
    <dbReference type="NCBI Taxonomy" id="1974808"/>
    <lineage>
        <taxon>Bacteria</taxon>
        <taxon>Candidatus Portnoyibacteriota</taxon>
    </lineage>
</organism>
<evidence type="ECO:0000313" key="1">
    <source>
        <dbReference type="EMBL" id="PIV10522.1"/>
    </source>
</evidence>
<accession>A0A2M7BVB5</accession>
<reference evidence="2" key="1">
    <citation type="submission" date="2017-09" db="EMBL/GenBank/DDBJ databases">
        <title>Depth-based differentiation of microbial function through sediment-hosted aquifers and enrichment of novel symbionts in the deep terrestrial subsurface.</title>
        <authorList>
            <person name="Probst A.J."/>
            <person name="Ladd B."/>
            <person name="Jarett J.K."/>
            <person name="Geller-Mcgrath D.E."/>
            <person name="Sieber C.M.K."/>
            <person name="Emerson J.B."/>
            <person name="Anantharaman K."/>
            <person name="Thomas B.C."/>
            <person name="Malmstrom R."/>
            <person name="Stieglmeier M."/>
            <person name="Klingl A."/>
            <person name="Woyke T."/>
            <person name="Ryan C.M."/>
            <person name="Banfield J.F."/>
        </authorList>
    </citation>
    <scope>NUCLEOTIDE SEQUENCE [LARGE SCALE GENOMIC DNA]</scope>
</reference>
<name>A0A2M7BVB5_9BACT</name>